<evidence type="ECO:0000313" key="2">
    <source>
        <dbReference type="Proteomes" id="UP000009229"/>
    </source>
</evidence>
<protein>
    <recommendedName>
        <fullName evidence="3">DUF1657 domain-containing protein</fullName>
    </recommendedName>
</protein>
<accession>A0AAU8PCL5</accession>
<dbReference type="RefSeq" id="WP_013822640.1">
    <property type="nucleotide sequence ID" value="NC_015573.1"/>
</dbReference>
<dbReference type="AlphaFoldDB" id="A0AAU8PCL5"/>
<dbReference type="EMBL" id="CP002770">
    <property type="protein sequence ID" value="AEG15125.1"/>
    <property type="molecule type" value="Genomic_DNA"/>
</dbReference>
<gene>
    <name evidence="1" type="ordered locus">Desku_1544</name>
</gene>
<evidence type="ECO:0008006" key="3">
    <source>
        <dbReference type="Google" id="ProtNLM"/>
    </source>
</evidence>
<reference evidence="2" key="1">
    <citation type="submission" date="2011-05" db="EMBL/GenBank/DDBJ databases">
        <title>Complete sequence of Desulfotomaculum kuznetsovii DSM 6115.</title>
        <authorList>
            <person name="Lucas S."/>
            <person name="Han J."/>
            <person name="Lapidus A."/>
            <person name="Cheng J.-F."/>
            <person name="Goodwin L."/>
            <person name="Pitluck S."/>
            <person name="Peters L."/>
            <person name="Mikhailova N."/>
            <person name="Lu M."/>
            <person name="Saunders E."/>
            <person name="Han C."/>
            <person name="Tapia R."/>
            <person name="Land M."/>
            <person name="Hauser L."/>
            <person name="Kyrpides N."/>
            <person name="Ivanova N."/>
            <person name="Pagani I."/>
            <person name="Nazina T."/>
            <person name="Ivanova A."/>
            <person name="Parshina S."/>
            <person name="Kuever J."/>
            <person name="Muyzer G."/>
            <person name="Plugge C."/>
            <person name="Stams A."/>
            <person name="Woyke T."/>
        </authorList>
    </citation>
    <scope>NUCLEOTIDE SEQUENCE [LARGE SCALE GENOMIC DNA]</scope>
    <source>
        <strain evidence="2">DSM 6115 / VKM B-1805 / 17</strain>
    </source>
</reference>
<name>A0AAU8PCL5_DESK7</name>
<organism evidence="1 2">
    <name type="scientific">Desulfofundulus kuznetsovii (strain DSM 6115 / VKM B-1805 / 17)</name>
    <name type="common">Desulfotomaculum kuznetsovii</name>
    <dbReference type="NCBI Taxonomy" id="760568"/>
    <lineage>
        <taxon>Bacteria</taxon>
        <taxon>Bacillati</taxon>
        <taxon>Bacillota</taxon>
        <taxon>Clostridia</taxon>
        <taxon>Eubacteriales</taxon>
        <taxon>Peptococcaceae</taxon>
        <taxon>Desulfofundulus</taxon>
    </lineage>
</organism>
<evidence type="ECO:0000313" key="1">
    <source>
        <dbReference type="EMBL" id="AEG15125.1"/>
    </source>
</evidence>
<proteinExistence type="predicted"/>
<dbReference type="Proteomes" id="UP000009229">
    <property type="component" value="Chromosome"/>
</dbReference>
<dbReference type="Pfam" id="PF07870">
    <property type="entry name" value="DUF1657"/>
    <property type="match status" value="1"/>
</dbReference>
<dbReference type="InterPro" id="IPR012452">
    <property type="entry name" value="DUF1657"/>
</dbReference>
<dbReference type="KEGG" id="dku:Desku_1544"/>
<keyword evidence="2" id="KW-1185">Reference proteome</keyword>
<sequence length="75" mass="8592">MTIGEKMHQTLASLESAAANLKTFSLDTQDQTAKQMFASYSQQLENICKGLRGRVNYIEQQEPQYKVLQPQQKQQ</sequence>